<gene>
    <name evidence="3" type="ORF">LCOR_04746.1</name>
</gene>
<dbReference type="AlphaFoldDB" id="A0A068RUK5"/>
<feature type="region of interest" description="Disordered" evidence="1">
    <location>
        <begin position="399"/>
        <end position="433"/>
    </location>
</feature>
<dbReference type="CDD" id="cd14810">
    <property type="entry name" value="bZIP_u1"/>
    <property type="match status" value="1"/>
</dbReference>
<feature type="region of interest" description="Disordered" evidence="1">
    <location>
        <begin position="159"/>
        <end position="185"/>
    </location>
</feature>
<organism evidence="3 4">
    <name type="scientific">Lichtheimia corymbifera JMRC:FSU:9682</name>
    <dbReference type="NCBI Taxonomy" id="1263082"/>
    <lineage>
        <taxon>Eukaryota</taxon>
        <taxon>Fungi</taxon>
        <taxon>Fungi incertae sedis</taxon>
        <taxon>Mucoromycota</taxon>
        <taxon>Mucoromycotina</taxon>
        <taxon>Mucoromycetes</taxon>
        <taxon>Mucorales</taxon>
        <taxon>Lichtheimiaceae</taxon>
        <taxon>Lichtheimia</taxon>
    </lineage>
</organism>
<dbReference type="InterPro" id="IPR004827">
    <property type="entry name" value="bZIP"/>
</dbReference>
<evidence type="ECO:0000259" key="2">
    <source>
        <dbReference type="PROSITE" id="PS50217"/>
    </source>
</evidence>
<accession>A0A068RUK5</accession>
<dbReference type="STRING" id="1263082.A0A068RUK5"/>
<name>A0A068RUK5_9FUNG</name>
<dbReference type="GO" id="GO:0003700">
    <property type="term" value="F:DNA-binding transcription factor activity"/>
    <property type="evidence" value="ECO:0007669"/>
    <property type="project" value="InterPro"/>
</dbReference>
<dbReference type="SMART" id="SM00338">
    <property type="entry name" value="BRLZ"/>
    <property type="match status" value="1"/>
</dbReference>
<feature type="compositionally biased region" description="Low complexity" evidence="1">
    <location>
        <begin position="272"/>
        <end position="301"/>
    </location>
</feature>
<dbReference type="PROSITE" id="PS00036">
    <property type="entry name" value="BZIP_BASIC"/>
    <property type="match status" value="1"/>
</dbReference>
<dbReference type="PANTHER" id="PTHR37616:SF2">
    <property type="entry name" value="BZIP DOMAIN-CONTAINING PROTEIN"/>
    <property type="match status" value="1"/>
</dbReference>
<reference evidence="3" key="1">
    <citation type="submission" date="2013-08" db="EMBL/GenBank/DDBJ databases">
        <title>Gene expansion shapes genome architecture in the human pathogen Lichtheimia corymbifera: an evolutionary genomics analysis in the ancient terrestrial Mucorales (Mucoromycotina).</title>
        <authorList>
            <person name="Schwartze V.U."/>
            <person name="Winter S."/>
            <person name="Shelest E."/>
            <person name="Marcet-Houben M."/>
            <person name="Horn F."/>
            <person name="Wehner S."/>
            <person name="Hoffmann K."/>
            <person name="Riege K."/>
            <person name="Sammeth M."/>
            <person name="Nowrousian M."/>
            <person name="Valiante V."/>
            <person name="Linde J."/>
            <person name="Jacobsen I.D."/>
            <person name="Marz M."/>
            <person name="Brakhage A.A."/>
            <person name="Gabaldon T."/>
            <person name="Bocker S."/>
            <person name="Voigt K."/>
        </authorList>
    </citation>
    <scope>NUCLEOTIDE SEQUENCE [LARGE SCALE GENOMIC DNA]</scope>
    <source>
        <strain evidence="3">FSU 9682</strain>
    </source>
</reference>
<dbReference type="SUPFAM" id="SSF57959">
    <property type="entry name" value="Leucine zipper domain"/>
    <property type="match status" value="1"/>
</dbReference>
<dbReference type="Proteomes" id="UP000027586">
    <property type="component" value="Unassembled WGS sequence"/>
</dbReference>
<evidence type="ECO:0000256" key="1">
    <source>
        <dbReference type="SAM" id="MobiDB-lite"/>
    </source>
</evidence>
<feature type="compositionally biased region" description="Low complexity" evidence="1">
    <location>
        <begin position="399"/>
        <end position="424"/>
    </location>
</feature>
<feature type="compositionally biased region" description="Polar residues" evidence="1">
    <location>
        <begin position="247"/>
        <end position="256"/>
    </location>
</feature>
<comment type="caution">
    <text evidence="3">The sequence shown here is derived from an EMBL/GenBank/DDBJ whole genome shotgun (WGS) entry which is preliminary data.</text>
</comment>
<dbReference type="VEuPathDB" id="FungiDB:LCOR_04746.1"/>
<feature type="region of interest" description="Disordered" evidence="1">
    <location>
        <begin position="509"/>
        <end position="538"/>
    </location>
</feature>
<dbReference type="OrthoDB" id="5571888at2759"/>
<feature type="region of interest" description="Disordered" evidence="1">
    <location>
        <begin position="247"/>
        <end position="312"/>
    </location>
</feature>
<protein>
    <recommendedName>
        <fullName evidence="2">BZIP domain-containing protein</fullName>
    </recommendedName>
</protein>
<dbReference type="EMBL" id="CBTN010000017">
    <property type="protein sequence ID" value="CDH53390.1"/>
    <property type="molecule type" value="Genomic_DNA"/>
</dbReference>
<dbReference type="Pfam" id="PF07716">
    <property type="entry name" value="bZIP_2"/>
    <property type="match status" value="1"/>
</dbReference>
<evidence type="ECO:0000313" key="4">
    <source>
        <dbReference type="Proteomes" id="UP000027586"/>
    </source>
</evidence>
<proteinExistence type="predicted"/>
<keyword evidence="4" id="KW-1185">Reference proteome</keyword>
<feature type="compositionally biased region" description="Polar residues" evidence="1">
    <location>
        <begin position="175"/>
        <end position="184"/>
    </location>
</feature>
<feature type="domain" description="BZIP" evidence="2">
    <location>
        <begin position="334"/>
        <end position="394"/>
    </location>
</feature>
<dbReference type="Gene3D" id="1.20.5.170">
    <property type="match status" value="1"/>
</dbReference>
<evidence type="ECO:0000313" key="3">
    <source>
        <dbReference type="EMBL" id="CDH53390.1"/>
    </source>
</evidence>
<dbReference type="PROSITE" id="PS50217">
    <property type="entry name" value="BZIP"/>
    <property type="match status" value="1"/>
</dbReference>
<dbReference type="InterPro" id="IPR046347">
    <property type="entry name" value="bZIP_sf"/>
</dbReference>
<sequence>MVFWGSIQSETVMLLRTKITRLLARDRIKKGNDSSDVHACTVHRAAALTSAAHYRDSAPFNSFFTLPPTSFSPFIPIHLYIHTFTMNFEDIVDMDWLNSNTTSDNTLSPASIQDDQMASFPTANYCTDNALYAFSDPSLFWPNDLSSASTDLGFKFDLQQQQQQQSGPISAVPSDKQTTVQQPESKLPELVMPSTEHIKQLIEIAKQHLALREQQQKLQVQGEPTSFTPGALPIPALFATGATTPSTTVMPNTVSPESLMKGVTGDMDESIHNGNNNNNNNMGDNKKSSSSSSTSSSSSISGTPRASSVIPEETMTLEAYAESDGIDIKKLTPKERRQLRNKISARNFRVRRKEYINTLEAQVDDHKKRADQLQSRLDDVENENKQLRQEVDTLRRQNQLLQQQQQQQQKAVASTSSSPRVSSPIPKPNLNKDISMLGSKASETYRQDTRILVSNAVMPVWDYHRILQQPNKSTAPTTTTLQGSQVMQCATHIVNSFVQLTTAAAALVPEKTSSTTTTQEDNNNKDDQDIMALPPLLPDDRDFTSRDDKLSFATTPSYASSSYIEYLYDTLIMSALNNNADKSFCWWEEHIDA</sequence>
<dbReference type="PANTHER" id="PTHR37616">
    <property type="entry name" value="BZIP TRANSCRIPTION FACTOR 60-LIKE"/>
    <property type="match status" value="1"/>
</dbReference>
<feature type="compositionally biased region" description="Polar residues" evidence="1">
    <location>
        <begin position="511"/>
        <end position="521"/>
    </location>
</feature>